<dbReference type="Proteomes" id="UP000189796">
    <property type="component" value="Chromosome I"/>
</dbReference>
<dbReference type="RefSeq" id="WP_079605897.1">
    <property type="nucleotide sequence ID" value="NZ_LT670817.1"/>
</dbReference>
<dbReference type="EMBL" id="LT670817">
    <property type="protein sequence ID" value="SHI05160.1"/>
    <property type="molecule type" value="Genomic_DNA"/>
</dbReference>
<reference evidence="1 2" key="1">
    <citation type="submission" date="2016-11" db="EMBL/GenBank/DDBJ databases">
        <authorList>
            <person name="Jaros S."/>
            <person name="Januszkiewicz K."/>
            <person name="Wedrychowicz H."/>
        </authorList>
    </citation>
    <scope>NUCLEOTIDE SEQUENCE [LARGE SCALE GENOMIC DNA]</scope>
    <source>
        <strain evidence="1 2">GAS138</strain>
    </source>
</reference>
<evidence type="ECO:0000313" key="1">
    <source>
        <dbReference type="EMBL" id="SHI05160.1"/>
    </source>
</evidence>
<sequence length="245" mass="27055">MNIDRRQLLIGGTCVALAGSFGALGACPLPSIPGEGRWHLLTRSLLERSRRANRGCGLPDRARVERTIRQFSDASGWTKPLVIKWMDSPTDAFDHLSRFGLDALLDIGTTKFWRRFQPPASQDASAFDRSFEARMLANELLCVDEHDRLLMAPKLRAKSRAVSANASDGEVFRVRAVSSQIGWLETSMADAAAQAASNIELLLGTGEPERSVAIDHQLKVFESYEQGLLATWETPDALICVPKYI</sequence>
<gene>
    <name evidence="1" type="ORF">SAMN05443248_7761</name>
</gene>
<evidence type="ECO:0000313" key="2">
    <source>
        <dbReference type="Proteomes" id="UP000189796"/>
    </source>
</evidence>
<name>A0A1M5XZD3_9BRAD</name>
<dbReference type="OrthoDB" id="8261902at2"/>
<organism evidence="1 2">
    <name type="scientific">Bradyrhizobium erythrophlei</name>
    <dbReference type="NCBI Taxonomy" id="1437360"/>
    <lineage>
        <taxon>Bacteria</taxon>
        <taxon>Pseudomonadati</taxon>
        <taxon>Pseudomonadota</taxon>
        <taxon>Alphaproteobacteria</taxon>
        <taxon>Hyphomicrobiales</taxon>
        <taxon>Nitrobacteraceae</taxon>
        <taxon>Bradyrhizobium</taxon>
    </lineage>
</organism>
<accession>A0A1M5XZD3</accession>
<proteinExistence type="predicted"/>
<dbReference type="AlphaFoldDB" id="A0A1M5XZD3"/>
<dbReference type="PROSITE" id="PS51257">
    <property type="entry name" value="PROKAR_LIPOPROTEIN"/>
    <property type="match status" value="1"/>
</dbReference>
<protein>
    <submittedName>
        <fullName evidence="1">Uncharacterized protein</fullName>
    </submittedName>
</protein>